<dbReference type="Proteomes" id="UP000289738">
    <property type="component" value="Chromosome A05"/>
</dbReference>
<dbReference type="EMBL" id="SDMP01000005">
    <property type="protein sequence ID" value="RYR57083.1"/>
    <property type="molecule type" value="Genomic_DNA"/>
</dbReference>
<organism evidence="1 2">
    <name type="scientific">Arachis hypogaea</name>
    <name type="common">Peanut</name>
    <dbReference type="NCBI Taxonomy" id="3818"/>
    <lineage>
        <taxon>Eukaryota</taxon>
        <taxon>Viridiplantae</taxon>
        <taxon>Streptophyta</taxon>
        <taxon>Embryophyta</taxon>
        <taxon>Tracheophyta</taxon>
        <taxon>Spermatophyta</taxon>
        <taxon>Magnoliopsida</taxon>
        <taxon>eudicotyledons</taxon>
        <taxon>Gunneridae</taxon>
        <taxon>Pentapetalae</taxon>
        <taxon>rosids</taxon>
        <taxon>fabids</taxon>
        <taxon>Fabales</taxon>
        <taxon>Fabaceae</taxon>
        <taxon>Papilionoideae</taxon>
        <taxon>50 kb inversion clade</taxon>
        <taxon>dalbergioids sensu lato</taxon>
        <taxon>Dalbergieae</taxon>
        <taxon>Pterocarpus clade</taxon>
        <taxon>Arachis</taxon>
    </lineage>
</organism>
<evidence type="ECO:0000313" key="1">
    <source>
        <dbReference type="EMBL" id="RYR57083.1"/>
    </source>
</evidence>
<comment type="caution">
    <text evidence="1">The sequence shown here is derived from an EMBL/GenBank/DDBJ whole genome shotgun (WGS) entry which is preliminary data.</text>
</comment>
<name>A0A445D1M3_ARAHY</name>
<dbReference type="AlphaFoldDB" id="A0A445D1M3"/>
<keyword evidence="2" id="KW-1185">Reference proteome</keyword>
<accession>A0A445D1M3</accession>
<evidence type="ECO:0000313" key="2">
    <source>
        <dbReference type="Proteomes" id="UP000289738"/>
    </source>
</evidence>
<sequence length="85" mass="9626">MVFDDGNLQSELDKCAKSLMERLLADCLFNSGTMEATMFAIWGQPVGFKVQNHGGNVFQFFFDDEMVVMRIERGTPGYSKITYSI</sequence>
<protein>
    <recommendedName>
        <fullName evidence="3">DUF4283 domain-containing protein</fullName>
    </recommendedName>
</protein>
<reference evidence="1 2" key="1">
    <citation type="submission" date="2019-01" db="EMBL/GenBank/DDBJ databases">
        <title>Sequencing of cultivated peanut Arachis hypogaea provides insights into genome evolution and oil improvement.</title>
        <authorList>
            <person name="Chen X."/>
        </authorList>
    </citation>
    <scope>NUCLEOTIDE SEQUENCE [LARGE SCALE GENOMIC DNA]</scope>
    <source>
        <strain evidence="2">cv. Fuhuasheng</strain>
        <tissue evidence="1">Leaves</tissue>
    </source>
</reference>
<gene>
    <name evidence="1" type="ORF">Ahy_A05g022820</name>
</gene>
<evidence type="ECO:0008006" key="3">
    <source>
        <dbReference type="Google" id="ProtNLM"/>
    </source>
</evidence>
<proteinExistence type="predicted"/>